<evidence type="ECO:0000313" key="1">
    <source>
        <dbReference type="EMBL" id="MED6113231.1"/>
    </source>
</evidence>
<reference evidence="1 2" key="1">
    <citation type="journal article" date="2023" name="Plants (Basel)">
        <title>Bridging the Gap: Combining Genomics and Transcriptomics Approaches to Understand Stylosanthes scabra, an Orphan Legume from the Brazilian Caatinga.</title>
        <authorList>
            <person name="Ferreira-Neto J.R.C."/>
            <person name="da Silva M.D."/>
            <person name="Binneck E."/>
            <person name="de Melo N.F."/>
            <person name="da Silva R.H."/>
            <person name="de Melo A.L.T.M."/>
            <person name="Pandolfi V."/>
            <person name="Bustamante F.O."/>
            <person name="Brasileiro-Vidal A.C."/>
            <person name="Benko-Iseppon A.M."/>
        </authorList>
    </citation>
    <scope>NUCLEOTIDE SEQUENCE [LARGE SCALE GENOMIC DNA]</scope>
    <source>
        <tissue evidence="1">Leaves</tissue>
    </source>
</reference>
<gene>
    <name evidence="1" type="ORF">PIB30_068922</name>
</gene>
<comment type="caution">
    <text evidence="1">The sequence shown here is derived from an EMBL/GenBank/DDBJ whole genome shotgun (WGS) entry which is preliminary data.</text>
</comment>
<organism evidence="1 2">
    <name type="scientific">Stylosanthes scabra</name>
    <dbReference type="NCBI Taxonomy" id="79078"/>
    <lineage>
        <taxon>Eukaryota</taxon>
        <taxon>Viridiplantae</taxon>
        <taxon>Streptophyta</taxon>
        <taxon>Embryophyta</taxon>
        <taxon>Tracheophyta</taxon>
        <taxon>Spermatophyta</taxon>
        <taxon>Magnoliopsida</taxon>
        <taxon>eudicotyledons</taxon>
        <taxon>Gunneridae</taxon>
        <taxon>Pentapetalae</taxon>
        <taxon>rosids</taxon>
        <taxon>fabids</taxon>
        <taxon>Fabales</taxon>
        <taxon>Fabaceae</taxon>
        <taxon>Papilionoideae</taxon>
        <taxon>50 kb inversion clade</taxon>
        <taxon>dalbergioids sensu lato</taxon>
        <taxon>Dalbergieae</taxon>
        <taxon>Pterocarpus clade</taxon>
        <taxon>Stylosanthes</taxon>
    </lineage>
</organism>
<dbReference type="EMBL" id="JASCZI010000747">
    <property type="protein sequence ID" value="MED6113231.1"/>
    <property type="molecule type" value="Genomic_DNA"/>
</dbReference>
<name>A0ABU6QNP4_9FABA</name>
<sequence>MGLDTPVVLVVNDGYYGNSSNGTTIHPSYNNVLNYFNKSADRLAPFIFGARALDQ</sequence>
<protein>
    <submittedName>
        <fullName evidence="1">Uncharacterized protein</fullName>
    </submittedName>
</protein>
<evidence type="ECO:0000313" key="2">
    <source>
        <dbReference type="Proteomes" id="UP001341840"/>
    </source>
</evidence>
<dbReference type="Proteomes" id="UP001341840">
    <property type="component" value="Unassembled WGS sequence"/>
</dbReference>
<accession>A0ABU6QNP4</accession>
<keyword evidence="2" id="KW-1185">Reference proteome</keyword>
<proteinExistence type="predicted"/>